<evidence type="ECO:0000313" key="2">
    <source>
        <dbReference type="EMBL" id="KAJ6441735.1"/>
    </source>
</evidence>
<reference evidence="2" key="1">
    <citation type="submission" date="2023-01" db="EMBL/GenBank/DDBJ databases">
        <title>The growth and conidiation of Purpureocillium lavendulum are regulated by nitrogen source and histone H3K14 acetylation.</title>
        <authorList>
            <person name="Tang P."/>
            <person name="Han J."/>
            <person name="Zhang C."/>
            <person name="Tang P."/>
            <person name="Qi F."/>
            <person name="Zhang K."/>
            <person name="Liang L."/>
        </authorList>
    </citation>
    <scope>NUCLEOTIDE SEQUENCE</scope>
    <source>
        <strain evidence="2">YMF1.00683</strain>
    </source>
</reference>
<proteinExistence type="predicted"/>
<accession>A0AB34FUJ3</accession>
<keyword evidence="3" id="KW-1185">Reference proteome</keyword>
<organism evidence="2 3">
    <name type="scientific">Purpureocillium lavendulum</name>
    <dbReference type="NCBI Taxonomy" id="1247861"/>
    <lineage>
        <taxon>Eukaryota</taxon>
        <taxon>Fungi</taxon>
        <taxon>Dikarya</taxon>
        <taxon>Ascomycota</taxon>
        <taxon>Pezizomycotina</taxon>
        <taxon>Sordariomycetes</taxon>
        <taxon>Hypocreomycetidae</taxon>
        <taxon>Hypocreales</taxon>
        <taxon>Ophiocordycipitaceae</taxon>
        <taxon>Purpureocillium</taxon>
    </lineage>
</organism>
<name>A0AB34FUJ3_9HYPO</name>
<dbReference type="Proteomes" id="UP001163105">
    <property type="component" value="Unassembled WGS sequence"/>
</dbReference>
<dbReference type="EMBL" id="JAQHRD010000004">
    <property type="protein sequence ID" value="KAJ6441735.1"/>
    <property type="molecule type" value="Genomic_DNA"/>
</dbReference>
<protein>
    <submittedName>
        <fullName evidence="2">Uncharacterized protein</fullName>
    </submittedName>
</protein>
<evidence type="ECO:0000313" key="3">
    <source>
        <dbReference type="Proteomes" id="UP001163105"/>
    </source>
</evidence>
<gene>
    <name evidence="2" type="ORF">O9K51_05286</name>
</gene>
<dbReference type="AlphaFoldDB" id="A0AB34FUJ3"/>
<sequence>MGLRASQVHSDAFIVFVGQWFGSADLRSQHDLANAVKSGFAGFKFILYNSFAVDEPRVPDSLDDLRQPQPRTSQHMVSHRSSQNDATRSKV</sequence>
<feature type="compositionally biased region" description="Polar residues" evidence="1">
    <location>
        <begin position="69"/>
        <end position="91"/>
    </location>
</feature>
<comment type="caution">
    <text evidence="2">The sequence shown here is derived from an EMBL/GenBank/DDBJ whole genome shotgun (WGS) entry which is preliminary data.</text>
</comment>
<feature type="region of interest" description="Disordered" evidence="1">
    <location>
        <begin position="59"/>
        <end position="91"/>
    </location>
</feature>
<evidence type="ECO:0000256" key="1">
    <source>
        <dbReference type="SAM" id="MobiDB-lite"/>
    </source>
</evidence>